<dbReference type="RefSeq" id="WP_117114330.1">
    <property type="nucleotide sequence ID" value="NZ_CP090058.1"/>
</dbReference>
<accession>A0A823JEK4</accession>
<dbReference type="EMBL" id="AABEKN010000008">
    <property type="protein sequence ID" value="EAG9355028.1"/>
    <property type="molecule type" value="Genomic_DNA"/>
</dbReference>
<keyword evidence="2" id="KW-0472">Membrane</keyword>
<keyword evidence="1" id="KW-0175">Coiled coil</keyword>
<keyword evidence="2" id="KW-1133">Transmembrane helix</keyword>
<keyword evidence="2" id="KW-0812">Transmembrane</keyword>
<gene>
    <name evidence="3" type="ORF">CW895_14640</name>
</gene>
<evidence type="ECO:0000313" key="3">
    <source>
        <dbReference type="EMBL" id="EAG9355028.1"/>
    </source>
</evidence>
<feature type="transmembrane region" description="Helical" evidence="2">
    <location>
        <begin position="16"/>
        <end position="37"/>
    </location>
</feature>
<evidence type="ECO:0000313" key="4">
    <source>
        <dbReference type="Proteomes" id="UP000524387"/>
    </source>
</evidence>
<evidence type="ECO:0000256" key="1">
    <source>
        <dbReference type="SAM" id="Coils"/>
    </source>
</evidence>
<sequence>MWNMVKKLFRLKRMKYQFYAGAIVSIFLIFIISAFVFPDFSSVKHSSIGTSLDLSSRQVKLIDEVYYEDKNILEINLYATIPDAATAKNLKVEVTDSSNSKKKLPVTTEKINENFYVVFVEGLPKKWKTIRVKISEQGASETDMDMIEPFYVANEKVPHEDTFKAKSVTYYEAKQINIFITQSEKTLAKNKKEIKKLKESNVKILEVNRDIQANLSYQTEKQKQEMKSEIQANEQKIVTQKENIEKLEKENNELDLAIEKAKKQKDLLEWL</sequence>
<protein>
    <submittedName>
        <fullName evidence="3">Plasmid-related protein</fullName>
    </submittedName>
</protein>
<organism evidence="3 4">
    <name type="scientific">Listeria monocytogenes</name>
    <dbReference type="NCBI Taxonomy" id="1639"/>
    <lineage>
        <taxon>Bacteria</taxon>
        <taxon>Bacillati</taxon>
        <taxon>Bacillota</taxon>
        <taxon>Bacilli</taxon>
        <taxon>Bacillales</taxon>
        <taxon>Listeriaceae</taxon>
        <taxon>Listeria</taxon>
    </lineage>
</organism>
<dbReference type="Proteomes" id="UP000524387">
    <property type="component" value="Unassembled WGS sequence"/>
</dbReference>
<dbReference type="AlphaFoldDB" id="A0A823JEK4"/>
<name>A0A823JEK4_LISMN</name>
<proteinExistence type="predicted"/>
<reference evidence="3 4" key="1">
    <citation type="submission" date="2019-04" db="EMBL/GenBank/DDBJ databases">
        <authorList>
            <consortium name="GenomeTrakr network: Whole genome sequencing for foodborne pathogen traceback"/>
        </authorList>
    </citation>
    <scope>NUCLEOTIDE SEQUENCE [LARGE SCALE GENOMIC DNA]</scope>
    <source>
        <strain evidence="3 4">CFSAN072502</strain>
    </source>
</reference>
<comment type="caution">
    <text evidence="3">The sequence shown here is derived from an EMBL/GenBank/DDBJ whole genome shotgun (WGS) entry which is preliminary data.</text>
</comment>
<feature type="coiled-coil region" evidence="1">
    <location>
        <begin position="180"/>
        <end position="267"/>
    </location>
</feature>
<evidence type="ECO:0000256" key="2">
    <source>
        <dbReference type="SAM" id="Phobius"/>
    </source>
</evidence>